<gene>
    <name evidence="6" type="ORF">E8E12_006624</name>
</gene>
<comment type="caution">
    <text evidence="6">The sequence shown here is derived from an EMBL/GenBank/DDBJ whole genome shotgun (WGS) entry which is preliminary data.</text>
</comment>
<keyword evidence="7" id="KW-1185">Reference proteome</keyword>
<dbReference type="GO" id="GO:0043161">
    <property type="term" value="P:proteasome-mediated ubiquitin-dependent protein catabolic process"/>
    <property type="evidence" value="ECO:0007669"/>
    <property type="project" value="TreeGrafter"/>
</dbReference>
<accession>A0A9P4WKR0</accession>
<dbReference type="PROSITE" id="PS50089">
    <property type="entry name" value="ZF_RING_2"/>
    <property type="match status" value="1"/>
</dbReference>
<sequence length="205" mass="22391">MPPNHRPPLTPEQYLQRKAIRVVPASLAGPYGICLQPYTAPVVLACGHMFDRECVKSWLDEPANTCPTCRAELYVGPPTRSTRDGGAGAEDATSVLGSFALSPRPADAGPLIRVARPVEEVLVNHHLVARSSVLTPYGARLVLNGLWRYTAVSLQRHEVFGQHAIAPDEAGDMDVEMLRGMIQQAIPRDVSLERDVGQSCMMLRD</sequence>
<dbReference type="GO" id="GO:0012505">
    <property type="term" value="C:endomembrane system"/>
    <property type="evidence" value="ECO:0007669"/>
    <property type="project" value="TreeGrafter"/>
</dbReference>
<dbReference type="Gene3D" id="3.30.40.10">
    <property type="entry name" value="Zinc/RING finger domain, C3HC4 (zinc finger)"/>
    <property type="match status" value="1"/>
</dbReference>
<reference evidence="6" key="1">
    <citation type="submission" date="2019-04" db="EMBL/GenBank/DDBJ databases">
        <title>Sequencing of skin fungus with MAO and IRED activity.</title>
        <authorList>
            <person name="Marsaioli A.J."/>
            <person name="Bonatto J.M.C."/>
            <person name="Reis Junior O."/>
        </authorList>
    </citation>
    <scope>NUCLEOTIDE SEQUENCE</scope>
    <source>
        <strain evidence="6">28M1</strain>
    </source>
</reference>
<dbReference type="PANTHER" id="PTHR22763">
    <property type="entry name" value="RING ZINC FINGER PROTEIN"/>
    <property type="match status" value="1"/>
</dbReference>
<dbReference type="InterPro" id="IPR013083">
    <property type="entry name" value="Znf_RING/FYVE/PHD"/>
</dbReference>
<keyword evidence="3" id="KW-0862">Zinc</keyword>
<dbReference type="SUPFAM" id="SSF57850">
    <property type="entry name" value="RING/U-box"/>
    <property type="match status" value="1"/>
</dbReference>
<dbReference type="SMART" id="SM00184">
    <property type="entry name" value="RING"/>
    <property type="match status" value="1"/>
</dbReference>
<keyword evidence="2 4" id="KW-0863">Zinc-finger</keyword>
<evidence type="ECO:0000256" key="3">
    <source>
        <dbReference type="ARBA" id="ARBA00022833"/>
    </source>
</evidence>
<proteinExistence type="predicted"/>
<dbReference type="OrthoDB" id="3946702at2759"/>
<dbReference type="GO" id="GO:0061630">
    <property type="term" value="F:ubiquitin protein ligase activity"/>
    <property type="evidence" value="ECO:0007669"/>
    <property type="project" value="TreeGrafter"/>
</dbReference>
<evidence type="ECO:0000313" key="6">
    <source>
        <dbReference type="EMBL" id="KAF3034926.1"/>
    </source>
</evidence>
<evidence type="ECO:0000256" key="1">
    <source>
        <dbReference type="ARBA" id="ARBA00022723"/>
    </source>
</evidence>
<protein>
    <recommendedName>
        <fullName evidence="5">RING-type domain-containing protein</fullName>
    </recommendedName>
</protein>
<dbReference type="EMBL" id="SWKV01000063">
    <property type="protein sequence ID" value="KAF3034926.1"/>
    <property type="molecule type" value="Genomic_DNA"/>
</dbReference>
<dbReference type="Pfam" id="PF13639">
    <property type="entry name" value="zf-RING_2"/>
    <property type="match status" value="1"/>
</dbReference>
<evidence type="ECO:0000313" key="7">
    <source>
        <dbReference type="Proteomes" id="UP000758155"/>
    </source>
</evidence>
<evidence type="ECO:0000256" key="2">
    <source>
        <dbReference type="ARBA" id="ARBA00022771"/>
    </source>
</evidence>
<dbReference type="GO" id="GO:0008270">
    <property type="term" value="F:zinc ion binding"/>
    <property type="evidence" value="ECO:0007669"/>
    <property type="project" value="UniProtKB-KW"/>
</dbReference>
<organism evidence="6 7">
    <name type="scientific">Didymella heteroderae</name>
    <dbReference type="NCBI Taxonomy" id="1769908"/>
    <lineage>
        <taxon>Eukaryota</taxon>
        <taxon>Fungi</taxon>
        <taxon>Dikarya</taxon>
        <taxon>Ascomycota</taxon>
        <taxon>Pezizomycotina</taxon>
        <taxon>Dothideomycetes</taxon>
        <taxon>Pleosporomycetidae</taxon>
        <taxon>Pleosporales</taxon>
        <taxon>Pleosporineae</taxon>
        <taxon>Didymellaceae</taxon>
        <taxon>Didymella</taxon>
    </lineage>
</organism>
<evidence type="ECO:0000259" key="5">
    <source>
        <dbReference type="PROSITE" id="PS50089"/>
    </source>
</evidence>
<name>A0A9P4WKR0_9PLEO</name>
<dbReference type="AlphaFoldDB" id="A0A9P4WKR0"/>
<dbReference type="Proteomes" id="UP000758155">
    <property type="component" value="Unassembled WGS sequence"/>
</dbReference>
<evidence type="ECO:0000256" key="4">
    <source>
        <dbReference type="PROSITE-ProRule" id="PRU00175"/>
    </source>
</evidence>
<keyword evidence="1" id="KW-0479">Metal-binding</keyword>
<dbReference type="InterPro" id="IPR050731">
    <property type="entry name" value="HRD1_E3_ubiq-ligases"/>
</dbReference>
<dbReference type="InterPro" id="IPR001841">
    <property type="entry name" value="Znf_RING"/>
</dbReference>
<feature type="domain" description="RING-type" evidence="5">
    <location>
        <begin position="33"/>
        <end position="70"/>
    </location>
</feature>